<proteinExistence type="predicted"/>
<reference evidence="1" key="1">
    <citation type="submission" date="2019-07" db="EMBL/GenBank/DDBJ databases">
        <authorList>
            <person name="De-Chao Zhang Q."/>
        </authorList>
    </citation>
    <scope>NUCLEOTIDE SEQUENCE</scope>
    <source>
        <strain evidence="1">TP-CH-4</strain>
    </source>
</reference>
<organism evidence="1 2">
    <name type="scientific">Pelagihabitans pacificus</name>
    <dbReference type="NCBI Taxonomy" id="2696054"/>
    <lineage>
        <taxon>Bacteria</taxon>
        <taxon>Pseudomonadati</taxon>
        <taxon>Bacteroidota</taxon>
        <taxon>Flavobacteriia</taxon>
        <taxon>Flavobacteriales</taxon>
        <taxon>Flavobacteriaceae</taxon>
        <taxon>Pelagihabitans</taxon>
    </lineage>
</organism>
<reference evidence="1" key="2">
    <citation type="submission" date="2020-03" db="EMBL/GenBank/DDBJ databases">
        <title>Flavobacteriaceae bacterium strain TP-CH-4, a member of the family Flavobacteriaceae isolated from a deep-sea seamount.</title>
        <authorList>
            <person name="Zhang D.-C."/>
        </authorList>
    </citation>
    <scope>NUCLEOTIDE SEQUENCE</scope>
    <source>
        <strain evidence="1">TP-CH-4</strain>
    </source>
</reference>
<dbReference type="AlphaFoldDB" id="A0A967E777"/>
<comment type="caution">
    <text evidence="1">The sequence shown here is derived from an EMBL/GenBank/DDBJ whole genome shotgun (WGS) entry which is preliminary data.</text>
</comment>
<evidence type="ECO:0000313" key="1">
    <source>
        <dbReference type="EMBL" id="NHF60375.1"/>
    </source>
</evidence>
<keyword evidence="2" id="KW-1185">Reference proteome</keyword>
<gene>
    <name evidence="1" type="ORF">FK220_013555</name>
</gene>
<dbReference type="Proteomes" id="UP000707206">
    <property type="component" value="Unassembled WGS sequence"/>
</dbReference>
<sequence length="85" mass="9670">MQFFFESVCSESFSILCVSAEEFGRIRDIFMTNQNGEELECLPITVTDLEGMVHEDFLRGYSSTAENKPCIQELDIPLGYGSKFK</sequence>
<name>A0A967E777_9FLAO</name>
<accession>A0A967E777</accession>
<evidence type="ECO:0000313" key="2">
    <source>
        <dbReference type="Proteomes" id="UP000707206"/>
    </source>
</evidence>
<protein>
    <submittedName>
        <fullName evidence="1">Uncharacterized protein</fullName>
    </submittedName>
</protein>
<dbReference type="EMBL" id="VIKU02000004">
    <property type="protein sequence ID" value="NHF60375.1"/>
    <property type="molecule type" value="Genomic_DNA"/>
</dbReference>